<sequence>MKYLVTIKPLTHNTNINTYGLLVELDWTKKQILRTLKFPAANYTTRYSYMRSFVQGIAHYDNLLYLSLWNYVAVVDHDTFQIVDAFSHPLMSDNHGLFATEQHLFICATAIDTLLCFKRHSYELQWAWRPDDAGIDQKLTMPRILSFLKRSGRIPGKIAGRLRIANSIKVPFAKAEYRGIDKKNSPYHNHHLNEVRQVGDRLLILSAKWNGRPRSPLIELNLENMQSSFVTPIDEFHRPHDILLDSAGRILVTESGNESVGCIRPDGTIIHVRISNEHLFARGIAESDAGYLVGLSYNRSLRSGPRHPFIKEYSKDFSETGDTFAFEDLYKSDVGGAIHNVYRVY</sequence>
<accession>A0ABV4BIT4</accession>
<keyword evidence="2" id="KW-1185">Reference proteome</keyword>
<dbReference type="InterPro" id="IPR011042">
    <property type="entry name" value="6-blade_b-propeller_TolB-like"/>
</dbReference>
<proteinExistence type="predicted"/>
<evidence type="ECO:0000313" key="1">
    <source>
        <dbReference type="EMBL" id="MEY6432370.1"/>
    </source>
</evidence>
<dbReference type="Proteomes" id="UP001564408">
    <property type="component" value="Unassembled WGS sequence"/>
</dbReference>
<dbReference type="SUPFAM" id="SSF101898">
    <property type="entry name" value="NHL repeat"/>
    <property type="match status" value="1"/>
</dbReference>
<reference evidence="1 2" key="1">
    <citation type="submission" date="2024-05" db="EMBL/GenBank/DDBJ databases">
        <title>Genome Sequence and Characterization of the New Strain Purple Sulfur Bacterium of Genus Thioalkalicoccus.</title>
        <authorList>
            <person name="Bryantseva I.A."/>
            <person name="Kyndt J.A."/>
            <person name="Imhoff J.F."/>
        </authorList>
    </citation>
    <scope>NUCLEOTIDE SEQUENCE [LARGE SCALE GENOMIC DNA]</scope>
    <source>
        <strain evidence="1 2">Um2</strain>
    </source>
</reference>
<gene>
    <name evidence="1" type="ORF">ABC977_08125</name>
</gene>
<dbReference type="RefSeq" id="WP_369666751.1">
    <property type="nucleotide sequence ID" value="NZ_JBDKXB010000007.1"/>
</dbReference>
<dbReference type="Gene3D" id="2.120.10.30">
    <property type="entry name" value="TolB, C-terminal domain"/>
    <property type="match status" value="1"/>
</dbReference>
<dbReference type="EMBL" id="JBDKXB010000007">
    <property type="protein sequence ID" value="MEY6432370.1"/>
    <property type="molecule type" value="Genomic_DNA"/>
</dbReference>
<protein>
    <submittedName>
        <fullName evidence="1">Uncharacterized protein</fullName>
    </submittedName>
</protein>
<comment type="caution">
    <text evidence="1">The sequence shown here is derived from an EMBL/GenBank/DDBJ whole genome shotgun (WGS) entry which is preliminary data.</text>
</comment>
<evidence type="ECO:0000313" key="2">
    <source>
        <dbReference type="Proteomes" id="UP001564408"/>
    </source>
</evidence>
<name>A0ABV4BIT4_9GAMM</name>
<organism evidence="1 2">
    <name type="scientific">Thioalkalicoccus limnaeus</name>
    <dbReference type="NCBI Taxonomy" id="120681"/>
    <lineage>
        <taxon>Bacteria</taxon>
        <taxon>Pseudomonadati</taxon>
        <taxon>Pseudomonadota</taxon>
        <taxon>Gammaproteobacteria</taxon>
        <taxon>Chromatiales</taxon>
        <taxon>Chromatiaceae</taxon>
        <taxon>Thioalkalicoccus</taxon>
    </lineage>
</organism>